<dbReference type="NCBIfam" id="TIGR02492">
    <property type="entry name" value="flgK_ends"/>
    <property type="match status" value="1"/>
</dbReference>
<keyword evidence="5 7" id="KW-0964">Secreted</keyword>
<reference evidence="13 14" key="1">
    <citation type="submission" date="2018-11" db="EMBL/GenBank/DDBJ databases">
        <title>Draft genome sequence of Buttiauxella warmboldiae CCUG 35512.</title>
        <authorList>
            <person name="Salva-Serra F."/>
            <person name="Marathe N."/>
            <person name="Moore E."/>
            <person name="Svensson L."/>
            <person name="Engstrom-Jakobsson H."/>
        </authorList>
    </citation>
    <scope>NUCLEOTIDE SEQUENCE [LARGE SCALE GENOMIC DNA]</scope>
    <source>
        <strain evidence="13 14">CCUG 35512</strain>
    </source>
</reference>
<evidence type="ECO:0000259" key="10">
    <source>
        <dbReference type="Pfam" id="PF06429"/>
    </source>
</evidence>
<evidence type="ECO:0000313" key="14">
    <source>
        <dbReference type="Proteomes" id="UP000268615"/>
    </source>
</evidence>
<dbReference type="InterPro" id="IPR001444">
    <property type="entry name" value="Flag_bb_rod_N"/>
</dbReference>
<keyword evidence="13" id="KW-0969">Cilium</keyword>
<comment type="similarity">
    <text evidence="3 7">Belongs to the flagella basal body rod proteins family.</text>
</comment>
<dbReference type="AlphaFoldDB" id="A0A3N5DUE5"/>
<dbReference type="SUPFAM" id="SSF64518">
    <property type="entry name" value="Phase 1 flagellin"/>
    <property type="match status" value="1"/>
</dbReference>
<dbReference type="PANTHER" id="PTHR30033">
    <property type="entry name" value="FLAGELLAR HOOK-ASSOCIATED PROTEIN 1"/>
    <property type="match status" value="1"/>
</dbReference>
<organism evidence="13 14">
    <name type="scientific">Buttiauxella warmboldiae</name>
    <dbReference type="NCBI Taxonomy" id="82993"/>
    <lineage>
        <taxon>Bacteria</taxon>
        <taxon>Pseudomonadati</taxon>
        <taxon>Pseudomonadota</taxon>
        <taxon>Gammaproteobacteria</taxon>
        <taxon>Enterobacterales</taxon>
        <taxon>Enterobacteriaceae</taxon>
        <taxon>Buttiauxella</taxon>
    </lineage>
</organism>
<gene>
    <name evidence="7 13" type="primary">flgK</name>
    <name evidence="13" type="ORF">EHN07_19200</name>
</gene>
<feature type="coiled-coil region" evidence="8">
    <location>
        <begin position="163"/>
        <end position="190"/>
    </location>
</feature>
<comment type="subcellular location">
    <subcellularLocation>
        <location evidence="1 7">Bacterial flagellum</location>
    </subcellularLocation>
    <subcellularLocation>
        <location evidence="2 7">Secreted</location>
    </subcellularLocation>
</comment>
<evidence type="ECO:0000256" key="1">
    <source>
        <dbReference type="ARBA" id="ARBA00004365"/>
    </source>
</evidence>
<keyword evidence="13" id="KW-0282">Flagellum</keyword>
<dbReference type="Pfam" id="PF21158">
    <property type="entry name" value="flgK_1st_1"/>
    <property type="match status" value="1"/>
</dbReference>
<evidence type="ECO:0000256" key="5">
    <source>
        <dbReference type="ARBA" id="ARBA00022525"/>
    </source>
</evidence>
<evidence type="ECO:0000256" key="2">
    <source>
        <dbReference type="ARBA" id="ARBA00004613"/>
    </source>
</evidence>
<feature type="domain" description="Flagellar hook-associated protein 1 D2-like" evidence="11">
    <location>
        <begin position="337"/>
        <end position="422"/>
    </location>
</feature>
<dbReference type="PRINTS" id="PR01005">
    <property type="entry name" value="FLGHOOKAP1"/>
</dbReference>
<dbReference type="InterPro" id="IPR053927">
    <property type="entry name" value="FlgK_helical"/>
</dbReference>
<keyword evidence="6 7" id="KW-0975">Bacterial flagellum</keyword>
<sequence>MSSSLINSAMSGLGAAQAALNTVSNNISNYNVAGYSRQTTVLSQSQSTLSAGGWIGNGVQVSGVQREYDAFITNQLRAAQTQSSGLNTQYQQMSKIDNMLSGTTNTLATTIQSFFTGLQTLVSNSEDPAARQALLGNASGLVNQFKVTDQYLRDQDKQVNTAIQSSVEQINNYASQIANLNNQISRLTGVGAGATPNDLLDRRDQLVSELNQVVGVEVSVQDGGTYNVSIANGLSLVQGDKASKLAAVSSSADPARITVAYVDPVAGNTEIPESQLNSGTLGGMLTFRTQDLDSARNRLGQLAATFADAINQQHAKGIDANGNPGGKFFDIGGPSVLSNSHNAAKSTTLAANVTDSSQLQASDYKVVFNDPDWNITRLSDHKKFSAAAVVDANGKKSLSFDGLKVEISGQNPTKNDSFVIKPVSDAVVNMAVPIADESTLALAGNPSGGESDNRNAQAMLDLQNGKLVNGNKSFNDAYASLVSDVGNKTSTLKVTSGTQNNVVIQLSNQQQSISGVNLDEEYGNLQRFQQYYLANAQVLQTASTLFDALLSIR</sequence>
<dbReference type="Proteomes" id="UP000268615">
    <property type="component" value="Unassembled WGS sequence"/>
</dbReference>
<feature type="domain" description="Flagellar basal-body/hook protein C-terminal" evidence="10">
    <location>
        <begin position="512"/>
        <end position="551"/>
    </location>
</feature>
<dbReference type="PROSITE" id="PS00588">
    <property type="entry name" value="FLAGELLA_BB_ROD"/>
    <property type="match status" value="1"/>
</dbReference>
<feature type="domain" description="Flagellar basal body rod protein N-terminal" evidence="9">
    <location>
        <begin position="6"/>
        <end position="35"/>
    </location>
</feature>
<dbReference type="PANTHER" id="PTHR30033:SF1">
    <property type="entry name" value="FLAGELLAR HOOK-ASSOCIATED PROTEIN 1"/>
    <property type="match status" value="1"/>
</dbReference>
<evidence type="ECO:0000259" key="9">
    <source>
        <dbReference type="Pfam" id="PF00460"/>
    </source>
</evidence>
<feature type="domain" description="Flagellar hook-associated protein FlgK helical" evidence="12">
    <location>
        <begin position="93"/>
        <end position="329"/>
    </location>
</feature>
<dbReference type="InterPro" id="IPR049119">
    <property type="entry name" value="FlgK_D2-like"/>
</dbReference>
<comment type="caution">
    <text evidence="13">The sequence shown here is derived from an EMBL/GenBank/DDBJ whole genome shotgun (WGS) entry which is preliminary data.</text>
</comment>
<dbReference type="InterPro" id="IPR019776">
    <property type="entry name" value="Flagellar_basal_body_rod_CS"/>
</dbReference>
<dbReference type="Pfam" id="PF00460">
    <property type="entry name" value="Flg_bb_rod"/>
    <property type="match status" value="1"/>
</dbReference>
<protein>
    <recommendedName>
        <fullName evidence="4 7">Flagellar hook-associated protein 1</fullName>
        <shortName evidence="7">HAP1</shortName>
    </recommendedName>
</protein>
<evidence type="ECO:0000256" key="3">
    <source>
        <dbReference type="ARBA" id="ARBA00009677"/>
    </source>
</evidence>
<dbReference type="GO" id="GO:0005576">
    <property type="term" value="C:extracellular region"/>
    <property type="evidence" value="ECO:0007669"/>
    <property type="project" value="UniProtKB-SubCell"/>
</dbReference>
<keyword evidence="13" id="KW-0966">Cell projection</keyword>
<name>A0A3N5DUE5_9ENTR</name>
<evidence type="ECO:0000256" key="6">
    <source>
        <dbReference type="ARBA" id="ARBA00023143"/>
    </source>
</evidence>
<dbReference type="GO" id="GO:0044780">
    <property type="term" value="P:bacterial-type flagellum assembly"/>
    <property type="evidence" value="ECO:0007669"/>
    <property type="project" value="InterPro"/>
</dbReference>
<evidence type="ECO:0000256" key="4">
    <source>
        <dbReference type="ARBA" id="ARBA00016244"/>
    </source>
</evidence>
<evidence type="ECO:0000259" key="11">
    <source>
        <dbReference type="Pfam" id="PF21158"/>
    </source>
</evidence>
<evidence type="ECO:0000256" key="8">
    <source>
        <dbReference type="SAM" id="Coils"/>
    </source>
</evidence>
<accession>A0A3N5DUE5</accession>
<keyword evidence="8" id="KW-0175">Coiled coil</keyword>
<proteinExistence type="inferred from homology"/>
<dbReference type="GO" id="GO:0009424">
    <property type="term" value="C:bacterial-type flagellum hook"/>
    <property type="evidence" value="ECO:0007669"/>
    <property type="project" value="UniProtKB-UniRule"/>
</dbReference>
<dbReference type="GO" id="GO:0005198">
    <property type="term" value="F:structural molecule activity"/>
    <property type="evidence" value="ECO:0007669"/>
    <property type="project" value="UniProtKB-UniRule"/>
</dbReference>
<dbReference type="InterPro" id="IPR002371">
    <property type="entry name" value="FlgK"/>
</dbReference>
<dbReference type="Pfam" id="PF22638">
    <property type="entry name" value="FlgK_D1"/>
    <property type="match status" value="1"/>
</dbReference>
<keyword evidence="14" id="KW-1185">Reference proteome</keyword>
<evidence type="ECO:0000259" key="12">
    <source>
        <dbReference type="Pfam" id="PF22638"/>
    </source>
</evidence>
<evidence type="ECO:0000313" key="13">
    <source>
        <dbReference type="EMBL" id="RPH20884.1"/>
    </source>
</evidence>
<dbReference type="RefSeq" id="WP_124025612.1">
    <property type="nucleotide sequence ID" value="NZ_RPOH01000099.1"/>
</dbReference>
<dbReference type="Pfam" id="PF06429">
    <property type="entry name" value="Flg_bbr_C"/>
    <property type="match status" value="1"/>
</dbReference>
<dbReference type="EMBL" id="RPOH01000099">
    <property type="protein sequence ID" value="RPH20884.1"/>
    <property type="molecule type" value="Genomic_DNA"/>
</dbReference>
<evidence type="ECO:0000256" key="7">
    <source>
        <dbReference type="RuleBase" id="RU362065"/>
    </source>
</evidence>
<dbReference type="InterPro" id="IPR010930">
    <property type="entry name" value="Flg_bb/hook_C_dom"/>
</dbReference>
<dbReference type="OrthoDB" id="9802553at2"/>